<comment type="caution">
    <text evidence="2">The sequence shown here is derived from an EMBL/GenBank/DDBJ whole genome shotgun (WGS) entry which is preliminary data.</text>
</comment>
<dbReference type="AlphaFoldDB" id="A0A9Q0I7N3"/>
<evidence type="ECO:0000256" key="1">
    <source>
        <dbReference type="SAM" id="MobiDB-lite"/>
    </source>
</evidence>
<dbReference type="Proteomes" id="UP001148018">
    <property type="component" value="Unassembled WGS sequence"/>
</dbReference>
<feature type="compositionally biased region" description="Polar residues" evidence="1">
    <location>
        <begin position="34"/>
        <end position="46"/>
    </location>
</feature>
<reference evidence="2" key="1">
    <citation type="submission" date="2022-07" db="EMBL/GenBank/DDBJ databases">
        <title>Chromosome-level genome of Muraenolepis orangiensis.</title>
        <authorList>
            <person name="Kim J."/>
        </authorList>
    </citation>
    <scope>NUCLEOTIDE SEQUENCE</scope>
    <source>
        <strain evidence="2">KU_S4_2022</strain>
        <tissue evidence="2">Muscle</tissue>
    </source>
</reference>
<evidence type="ECO:0000313" key="2">
    <source>
        <dbReference type="EMBL" id="KAJ3590007.1"/>
    </source>
</evidence>
<gene>
    <name evidence="2" type="ORF">NHX12_007964</name>
</gene>
<name>A0A9Q0I7N3_9TELE</name>
<evidence type="ECO:0000313" key="3">
    <source>
        <dbReference type="Proteomes" id="UP001148018"/>
    </source>
</evidence>
<protein>
    <submittedName>
        <fullName evidence="2">Uncharacterized protein</fullName>
    </submittedName>
</protein>
<feature type="region of interest" description="Disordered" evidence="1">
    <location>
        <begin position="16"/>
        <end position="47"/>
    </location>
</feature>
<keyword evidence="3" id="KW-1185">Reference proteome</keyword>
<sequence length="328" mass="35997">MTNTSLKQDPVAKIEEKTIAFSQDPDSDGITKCGGTSQQKNRSNRVSKLAATRLNHPHDIGCYRNEKITGHTEGPLRRFGGKITSLQYPHYRSEGRTGAWEAPIWKKAAPPSHKRWVEEVMSHLKLKQLKHTTRGSIAKHYKLPLSGLYTPLFLAYPSPSSLFLTYPLSSSPTPLFLTYPLSSSPTPLFLAYPSPSPLFLTYPLSSSPTPLFFTYPLSSSPTPLFLSYPSRPLLPLSSSPTPSLPHLPLSSSSTLSSSPTPLFLIYPLSSSPSPLFLTYPSLPHLPLSSSSTPSLPLLPLSSSPTPLFLIYPLSSSPTPLFITYPHLQ</sequence>
<proteinExistence type="predicted"/>
<accession>A0A9Q0I7N3</accession>
<organism evidence="2 3">
    <name type="scientific">Muraenolepis orangiensis</name>
    <name type="common">Patagonian moray cod</name>
    <dbReference type="NCBI Taxonomy" id="630683"/>
    <lineage>
        <taxon>Eukaryota</taxon>
        <taxon>Metazoa</taxon>
        <taxon>Chordata</taxon>
        <taxon>Craniata</taxon>
        <taxon>Vertebrata</taxon>
        <taxon>Euteleostomi</taxon>
        <taxon>Actinopterygii</taxon>
        <taxon>Neopterygii</taxon>
        <taxon>Teleostei</taxon>
        <taxon>Neoteleostei</taxon>
        <taxon>Acanthomorphata</taxon>
        <taxon>Zeiogadaria</taxon>
        <taxon>Gadariae</taxon>
        <taxon>Gadiformes</taxon>
        <taxon>Muraenolepidoidei</taxon>
        <taxon>Muraenolepididae</taxon>
        <taxon>Muraenolepis</taxon>
    </lineage>
</organism>
<dbReference type="EMBL" id="JANIIK010000114">
    <property type="protein sequence ID" value="KAJ3590007.1"/>
    <property type="molecule type" value="Genomic_DNA"/>
</dbReference>